<organism evidence="1 2">
    <name type="scientific">Saccharomyces cerevisiae (strain Lalvin EC1118 / Prise de mousse)</name>
    <name type="common">Baker's yeast</name>
    <dbReference type="NCBI Taxonomy" id="643680"/>
    <lineage>
        <taxon>Eukaryota</taxon>
        <taxon>Fungi</taxon>
        <taxon>Dikarya</taxon>
        <taxon>Ascomycota</taxon>
        <taxon>Saccharomycotina</taxon>
        <taxon>Saccharomycetes</taxon>
        <taxon>Saccharomycetales</taxon>
        <taxon>Saccharomycetaceae</taxon>
        <taxon>Saccharomyces</taxon>
    </lineage>
</organism>
<gene>
    <name evidence="1" type="ORF">EC1118_1J11_0364g</name>
</gene>
<dbReference type="HOGENOM" id="CLU_2401366_0_0_1"/>
<evidence type="ECO:0000313" key="2">
    <source>
        <dbReference type="Proteomes" id="UP000000286"/>
    </source>
</evidence>
<evidence type="ECO:0000313" key="1">
    <source>
        <dbReference type="EMBL" id="CAY80590.2"/>
    </source>
</evidence>
<dbReference type="Proteomes" id="UP000000286">
    <property type="component" value="Chromosome X"/>
</dbReference>
<dbReference type="AlphaFoldDB" id="C8ZB24"/>
<reference evidence="1 2" key="1">
    <citation type="journal article" date="2009" name="Proc. Natl. Acad. Sci. U.S.A.">
        <title>Eukaryote-to-eukaryote gene transfer events revealed by the genome sequence of the wine yeast Saccharomyces cerevisiae EC1118.</title>
        <authorList>
            <person name="Novo M."/>
            <person name="Bigey F."/>
            <person name="Beyne E."/>
            <person name="Galeote V."/>
            <person name="Gavory F."/>
            <person name="Mallet S."/>
            <person name="Cambot B."/>
            <person name="Legras J.L."/>
            <person name="Wincker P."/>
            <person name="Casaregola S."/>
            <person name="Dequin S."/>
        </authorList>
    </citation>
    <scope>NUCLEOTIDE SEQUENCE [LARGE SCALE GENOMIC DNA]</scope>
    <source>
        <strain evidence="2">Lalvin EC1118 / Prise de mousse</strain>
    </source>
</reference>
<protein>
    <submittedName>
        <fullName evidence="1">EC1118_1J11_0364p</fullName>
    </submittedName>
</protein>
<sequence length="93" mass="10084">MEKKDLSLSVTLIDVYCSISLYCSNSTSGYFSTNNGKASAKSVRFPTGSGNGIYPPLKWTNLFCNFILIAPGLFNSSSFNVIKKGTPNNIAFL</sequence>
<accession>C8ZB24</accession>
<name>C8ZB24_YEAS8</name>
<dbReference type="EMBL" id="FN393075">
    <property type="protein sequence ID" value="CAY80590.2"/>
    <property type="molecule type" value="Genomic_DNA"/>
</dbReference>
<proteinExistence type="predicted"/>